<accession>A0ABV8Z9R3</accession>
<sequence>MTQERIILGFLLLLITACNKIENNSPKFYERIMGQNSWGYRDDKGNAIIPLGKYKFLNLIDEKGMIYANKGSKYGYIDIHEKIVVPFEYDALTVFSEELACVKKDNKYGFVDRKGKIIILIQFEDETFFRKNGLALVKKNSLYGFIDKKGKEVIPIVYQNANQVILDSLVTVKKQGKWAFFDSFGKQKTDFIYDEIASTSFNYKDTFWKNGLILVRKNKQIGYLDKNLKEIIPFGKYETGDRFNSNRIAIVSKNHKYGIIDEFGKEVVKTEYDTIEHPEESYHESEIFAAKKNNYLVLLDKNGKKIYDKIKDFSFDYCRLNKKIEKIYHVQDLNGKYGAIDTKGKLIIPIIYEEFQDFGSNDNAIVKYKGRFGLIDSNNKTTYPIENKAIYADRRELDYYVIKNKDNKYGIINKNLTPIFYFDFEDLSPCFYDIKNRFIAKKNGKYGVIDRLGGIIIPFQYSKMSNWVEYGPGKNYHFVTKDNKEGLITKEGKNVIPPIYDHLFYHNDKMIILSKDKKYGVVTIQNEQVIPFVYEKIYIEFGFFGDNKEAEFYVLKNGKYSIVNNKNEIIKSNISTQEVEDKFSYYN</sequence>
<dbReference type="Proteomes" id="UP001596003">
    <property type="component" value="Unassembled WGS sequence"/>
</dbReference>
<dbReference type="SUPFAM" id="SSF69360">
    <property type="entry name" value="Cell wall binding repeat"/>
    <property type="match status" value="1"/>
</dbReference>
<dbReference type="RefSeq" id="WP_379794804.1">
    <property type="nucleotide sequence ID" value="NZ_JBHSFY010000001.1"/>
</dbReference>
<dbReference type="PROSITE" id="PS51257">
    <property type="entry name" value="PROKAR_LIPOPROTEIN"/>
    <property type="match status" value="1"/>
</dbReference>
<organism evidence="1 2">
    <name type="scientific">Flavobacterium chungangensis</name>
    <dbReference type="NCBI Taxonomy" id="2708132"/>
    <lineage>
        <taxon>Bacteria</taxon>
        <taxon>Pseudomonadati</taxon>
        <taxon>Bacteroidota</taxon>
        <taxon>Flavobacteriia</taxon>
        <taxon>Flavobacteriales</taxon>
        <taxon>Flavobacteriaceae</taxon>
        <taxon>Flavobacterium</taxon>
    </lineage>
</organism>
<name>A0ABV8Z9R3_9FLAO</name>
<dbReference type="EMBL" id="JBHSFY010000001">
    <property type="protein sequence ID" value="MFC4475559.1"/>
    <property type="molecule type" value="Genomic_DNA"/>
</dbReference>
<proteinExistence type="predicted"/>
<gene>
    <name evidence="1" type="ORF">ACFO3N_00605</name>
</gene>
<evidence type="ECO:0000313" key="1">
    <source>
        <dbReference type="EMBL" id="MFC4475559.1"/>
    </source>
</evidence>
<evidence type="ECO:0000313" key="2">
    <source>
        <dbReference type="Proteomes" id="UP001596003"/>
    </source>
</evidence>
<keyword evidence="2" id="KW-1185">Reference proteome</keyword>
<comment type="caution">
    <text evidence="1">The sequence shown here is derived from an EMBL/GenBank/DDBJ whole genome shotgun (WGS) entry which is preliminary data.</text>
</comment>
<dbReference type="PANTHER" id="PTHR37841:SF1">
    <property type="entry name" value="DUF3298 DOMAIN-CONTAINING PROTEIN"/>
    <property type="match status" value="1"/>
</dbReference>
<dbReference type="Pfam" id="PF14903">
    <property type="entry name" value="WG_beta_rep"/>
    <property type="match status" value="6"/>
</dbReference>
<dbReference type="InterPro" id="IPR032774">
    <property type="entry name" value="WG_beta_rep"/>
</dbReference>
<reference evidence="2" key="1">
    <citation type="journal article" date="2019" name="Int. J. Syst. Evol. Microbiol.">
        <title>The Global Catalogue of Microorganisms (GCM) 10K type strain sequencing project: providing services to taxonomists for standard genome sequencing and annotation.</title>
        <authorList>
            <consortium name="The Broad Institute Genomics Platform"/>
            <consortium name="The Broad Institute Genome Sequencing Center for Infectious Disease"/>
            <person name="Wu L."/>
            <person name="Ma J."/>
        </authorList>
    </citation>
    <scope>NUCLEOTIDE SEQUENCE [LARGE SCALE GENOMIC DNA]</scope>
    <source>
        <strain evidence="2">NBRC 103627</strain>
    </source>
</reference>
<dbReference type="PANTHER" id="PTHR37841">
    <property type="entry name" value="GLR2918 PROTEIN"/>
    <property type="match status" value="1"/>
</dbReference>
<protein>
    <submittedName>
        <fullName evidence="1">WG repeat-containing protein</fullName>
    </submittedName>
</protein>